<evidence type="ECO:0000259" key="5">
    <source>
        <dbReference type="PROSITE" id="PS51514"/>
    </source>
</evidence>
<comment type="subcellular location">
    <subcellularLocation>
        <location evidence="1">Nucleus</location>
    </subcellularLocation>
</comment>
<dbReference type="PROSITE" id="PS51257">
    <property type="entry name" value="PROKAR_LIPOPROTEIN"/>
    <property type="match status" value="1"/>
</dbReference>
<feature type="region of interest" description="Disordered" evidence="4">
    <location>
        <begin position="110"/>
        <end position="148"/>
    </location>
</feature>
<evidence type="ECO:0000256" key="4">
    <source>
        <dbReference type="SAM" id="MobiDB-lite"/>
    </source>
</evidence>
<sequence>MRSSLTSSGLSSSGHLFLHSPAISPWVVGGCDWVGCADGVGWVWGCWLKEMAERLPVGAARNSNSPSFGSSSPPITQDVSTAATDMLNGHMTCHELDSKGSSSLVISNGSSTISNHTSSHSEVVHPEATARSKTRTAKGEPTNGDEWVEQDEPGVYITLVSLPGGAKDLKRVRFSQAQELHDMPYVLHLVGKKHRAFDGAEKSLGEVIRKRFSEKEAEQWWALNRARVYQQYNIPMVDKASVGMGREGLAH</sequence>
<dbReference type="GO" id="GO:0005634">
    <property type="term" value="C:nucleus"/>
    <property type="evidence" value="ECO:0007669"/>
    <property type="project" value="UniProtKB-SubCell"/>
</dbReference>
<comment type="caution">
    <text evidence="6">The sequence shown here is derived from an EMBL/GenBank/DDBJ whole genome shotgun (WGS) entry which is preliminary data.</text>
</comment>
<dbReference type="Proteomes" id="UP000237347">
    <property type="component" value="Unassembled WGS sequence"/>
</dbReference>
<evidence type="ECO:0000256" key="1">
    <source>
        <dbReference type="ARBA" id="ARBA00004123"/>
    </source>
</evidence>
<protein>
    <submittedName>
        <fullName evidence="6">Protein brevis radix-like 4</fullName>
    </submittedName>
</protein>
<accession>A0AAW0J534</accession>
<evidence type="ECO:0000313" key="7">
    <source>
        <dbReference type="Proteomes" id="UP000237347"/>
    </source>
</evidence>
<keyword evidence="7" id="KW-1185">Reference proteome</keyword>
<evidence type="ECO:0000256" key="2">
    <source>
        <dbReference type="ARBA" id="ARBA00009057"/>
    </source>
</evidence>
<dbReference type="PROSITE" id="PS51514">
    <property type="entry name" value="BRX"/>
    <property type="match status" value="1"/>
</dbReference>
<dbReference type="Pfam" id="PF16627">
    <property type="entry name" value="BRX_assoc"/>
    <property type="match status" value="1"/>
</dbReference>
<evidence type="ECO:0000256" key="3">
    <source>
        <dbReference type="ARBA" id="ARBA00023242"/>
    </source>
</evidence>
<dbReference type="InterPro" id="IPR044532">
    <property type="entry name" value="BRX-like"/>
</dbReference>
<evidence type="ECO:0000313" key="6">
    <source>
        <dbReference type="EMBL" id="KAK7821913.1"/>
    </source>
</evidence>
<feature type="domain" description="BRX" evidence="5">
    <location>
        <begin position="145"/>
        <end position="233"/>
    </location>
</feature>
<organism evidence="6 7">
    <name type="scientific">Quercus suber</name>
    <name type="common">Cork oak</name>
    <dbReference type="NCBI Taxonomy" id="58331"/>
    <lineage>
        <taxon>Eukaryota</taxon>
        <taxon>Viridiplantae</taxon>
        <taxon>Streptophyta</taxon>
        <taxon>Embryophyta</taxon>
        <taxon>Tracheophyta</taxon>
        <taxon>Spermatophyta</taxon>
        <taxon>Magnoliopsida</taxon>
        <taxon>eudicotyledons</taxon>
        <taxon>Gunneridae</taxon>
        <taxon>Pentapetalae</taxon>
        <taxon>rosids</taxon>
        <taxon>fabids</taxon>
        <taxon>Fagales</taxon>
        <taxon>Fagaceae</taxon>
        <taxon>Quercus</taxon>
    </lineage>
</organism>
<dbReference type="PANTHER" id="PTHR46058">
    <property type="entry name" value="PROTEIN BREVIS RADIX-LIKE 1"/>
    <property type="match status" value="1"/>
</dbReference>
<dbReference type="Pfam" id="PF08381">
    <property type="entry name" value="BRX"/>
    <property type="match status" value="2"/>
</dbReference>
<dbReference type="AlphaFoldDB" id="A0AAW0J534"/>
<dbReference type="EMBL" id="PKMF04000686">
    <property type="protein sequence ID" value="KAK7821913.1"/>
    <property type="molecule type" value="Genomic_DNA"/>
</dbReference>
<name>A0AAW0J534_QUESU</name>
<proteinExistence type="inferred from homology"/>
<dbReference type="PANTHER" id="PTHR46058:SF40">
    <property type="entry name" value="BRX DOMAIN-CONTAINING PROTEIN"/>
    <property type="match status" value="1"/>
</dbReference>
<comment type="similarity">
    <text evidence="2">Belongs to the BRX family.</text>
</comment>
<dbReference type="InterPro" id="IPR013591">
    <property type="entry name" value="Brevis_radix_dom"/>
</dbReference>
<reference evidence="6 7" key="1">
    <citation type="journal article" date="2018" name="Sci. Data">
        <title>The draft genome sequence of cork oak.</title>
        <authorList>
            <person name="Ramos A.M."/>
            <person name="Usie A."/>
            <person name="Barbosa P."/>
            <person name="Barros P.M."/>
            <person name="Capote T."/>
            <person name="Chaves I."/>
            <person name="Simoes F."/>
            <person name="Abreu I."/>
            <person name="Carrasquinho I."/>
            <person name="Faro C."/>
            <person name="Guimaraes J.B."/>
            <person name="Mendonca D."/>
            <person name="Nobrega F."/>
            <person name="Rodrigues L."/>
            <person name="Saibo N.J.M."/>
            <person name="Varela M.C."/>
            <person name="Egas C."/>
            <person name="Matos J."/>
            <person name="Miguel C.M."/>
            <person name="Oliveira M.M."/>
            <person name="Ricardo C.P."/>
            <person name="Goncalves S."/>
        </authorList>
    </citation>
    <scope>NUCLEOTIDE SEQUENCE [LARGE SCALE GENOMIC DNA]</scope>
    <source>
        <strain evidence="7">cv. HL8</strain>
    </source>
</reference>
<keyword evidence="3" id="KW-0539">Nucleus</keyword>
<gene>
    <name evidence="6" type="primary">BRXL4_1</name>
    <name evidence="6" type="ORF">CFP56_037244</name>
</gene>
<feature type="compositionally biased region" description="Low complexity" evidence="4">
    <location>
        <begin position="110"/>
        <end position="121"/>
    </location>
</feature>